<feature type="domain" description="Ubiquitin-like" evidence="7">
    <location>
        <begin position="12"/>
        <end position="86"/>
    </location>
</feature>
<dbReference type="GO" id="GO:1990904">
    <property type="term" value="C:ribonucleoprotein complex"/>
    <property type="evidence" value="ECO:0007669"/>
    <property type="project" value="UniProtKB-KW"/>
</dbReference>
<comment type="similarity">
    <text evidence="2">In the C-terminal section; belongs to the eukaryotic ribosomal protein eS31 family.</text>
</comment>
<dbReference type="Pfam" id="PF00240">
    <property type="entry name" value="ubiquitin"/>
    <property type="match status" value="1"/>
</dbReference>
<sequence>MMPPNLGELDKMQIYVKTLENTELFNIESSALVSDIKAALQAKSGIPVEDQVLSFNGHLLDDSAVLADKGIFEDSCLHLSLRLLGGAKKRKKKNYTTPKKNKHKKKKVKLAVLKFYKVDDTGKITRLRRECNDCGAGVFMAAHQNRHYCGRCSLTYVYDKPEGR</sequence>
<proteinExistence type="inferred from homology"/>
<evidence type="ECO:0000259" key="7">
    <source>
        <dbReference type="PROSITE" id="PS50053"/>
    </source>
</evidence>
<dbReference type="GO" id="GO:0006412">
    <property type="term" value="P:translation"/>
    <property type="evidence" value="ECO:0007669"/>
    <property type="project" value="InterPro"/>
</dbReference>
<accession>A0A7M7JTX0</accession>
<dbReference type="RefSeq" id="XP_022657055.1">
    <property type="nucleotide sequence ID" value="XM_022801320.1"/>
</dbReference>
<dbReference type="InterPro" id="IPR019956">
    <property type="entry name" value="Ubiquitin_dom"/>
</dbReference>
<dbReference type="InterPro" id="IPR050158">
    <property type="entry name" value="Ubiquitin_ubiquitin-like"/>
</dbReference>
<dbReference type="InterPro" id="IPR002906">
    <property type="entry name" value="Ribosomal_eS31"/>
</dbReference>
<keyword evidence="9" id="KW-1185">Reference proteome</keyword>
<evidence type="ECO:0000256" key="1">
    <source>
        <dbReference type="ARBA" id="ARBA00008373"/>
    </source>
</evidence>
<dbReference type="PROSITE" id="PS50053">
    <property type="entry name" value="UBIQUITIN_2"/>
    <property type="match status" value="1"/>
</dbReference>
<dbReference type="Pfam" id="PF01599">
    <property type="entry name" value="Ribosomal_S27"/>
    <property type="match status" value="1"/>
</dbReference>
<dbReference type="InterPro" id="IPR029071">
    <property type="entry name" value="Ubiquitin-like_domsf"/>
</dbReference>
<organism evidence="8 9">
    <name type="scientific">Varroa destructor</name>
    <name type="common">Honeybee mite</name>
    <dbReference type="NCBI Taxonomy" id="109461"/>
    <lineage>
        <taxon>Eukaryota</taxon>
        <taxon>Metazoa</taxon>
        <taxon>Ecdysozoa</taxon>
        <taxon>Arthropoda</taxon>
        <taxon>Chelicerata</taxon>
        <taxon>Arachnida</taxon>
        <taxon>Acari</taxon>
        <taxon>Parasitiformes</taxon>
        <taxon>Mesostigmata</taxon>
        <taxon>Gamasina</taxon>
        <taxon>Dermanyssoidea</taxon>
        <taxon>Varroidae</taxon>
        <taxon>Varroa</taxon>
    </lineage>
</organism>
<dbReference type="AlphaFoldDB" id="A0A7M7JTX0"/>
<dbReference type="InterPro" id="IPR011332">
    <property type="entry name" value="Ribosomal_zn-bd"/>
</dbReference>
<reference evidence="8" key="1">
    <citation type="submission" date="2021-01" db="UniProtKB">
        <authorList>
            <consortium name="EnsemblMetazoa"/>
        </authorList>
    </citation>
    <scope>IDENTIFICATION</scope>
</reference>
<dbReference type="InterPro" id="IPR038582">
    <property type="entry name" value="Ribosomal_eS31_euk-type_sf"/>
</dbReference>
<evidence type="ECO:0000256" key="4">
    <source>
        <dbReference type="ARBA" id="ARBA00022833"/>
    </source>
</evidence>
<dbReference type="GeneID" id="111248641"/>
<evidence type="ECO:0000256" key="6">
    <source>
        <dbReference type="ARBA" id="ARBA00023274"/>
    </source>
</evidence>
<keyword evidence="3" id="KW-1017">Isopeptide bond</keyword>
<dbReference type="SMART" id="SM00213">
    <property type="entry name" value="UBQ"/>
    <property type="match status" value="1"/>
</dbReference>
<protein>
    <recommendedName>
        <fullName evidence="7">Ubiquitin-like domain-containing protein</fullName>
    </recommendedName>
</protein>
<dbReference type="EnsemblMetazoa" id="XM_022801320">
    <property type="protein sequence ID" value="XP_022657055"/>
    <property type="gene ID" value="LOC111248641"/>
</dbReference>
<evidence type="ECO:0000256" key="5">
    <source>
        <dbReference type="ARBA" id="ARBA00022980"/>
    </source>
</evidence>
<dbReference type="GO" id="GO:0003735">
    <property type="term" value="F:structural constituent of ribosome"/>
    <property type="evidence" value="ECO:0007669"/>
    <property type="project" value="InterPro"/>
</dbReference>
<comment type="similarity">
    <text evidence="1">In the N-terminal section; belongs to the ubiquitin family.</text>
</comment>
<keyword evidence="5" id="KW-0689">Ribosomal protein</keyword>
<dbReference type="GO" id="GO:0005840">
    <property type="term" value="C:ribosome"/>
    <property type="evidence" value="ECO:0007669"/>
    <property type="project" value="UniProtKB-KW"/>
</dbReference>
<dbReference type="CTD" id="34419"/>
<dbReference type="SUPFAM" id="SSF57829">
    <property type="entry name" value="Zn-binding ribosomal proteins"/>
    <property type="match status" value="1"/>
</dbReference>
<dbReference type="SUPFAM" id="SSF54236">
    <property type="entry name" value="Ubiquitin-like"/>
    <property type="match status" value="1"/>
</dbReference>
<evidence type="ECO:0000313" key="9">
    <source>
        <dbReference type="Proteomes" id="UP000594260"/>
    </source>
</evidence>
<dbReference type="OMA" id="GVFMAFH"/>
<dbReference type="SMART" id="SM01402">
    <property type="entry name" value="Ribosomal_S27"/>
    <property type="match status" value="1"/>
</dbReference>
<evidence type="ECO:0000256" key="3">
    <source>
        <dbReference type="ARBA" id="ARBA00022499"/>
    </source>
</evidence>
<keyword evidence="4" id="KW-0862">Zinc</keyword>
<dbReference type="InterPro" id="IPR000626">
    <property type="entry name" value="Ubiquitin-like_dom"/>
</dbReference>
<dbReference type="PANTHER" id="PTHR10666">
    <property type="entry name" value="UBIQUITIN"/>
    <property type="match status" value="1"/>
</dbReference>
<name>A0A7M7JTX0_VARDE</name>
<keyword evidence="6" id="KW-0687">Ribonucleoprotein</keyword>
<dbReference type="Gene3D" id="6.20.50.150">
    <property type="match status" value="1"/>
</dbReference>
<dbReference type="Gene3D" id="3.10.20.90">
    <property type="entry name" value="Phosphatidylinositol 3-kinase Catalytic Subunit, Chain A, domain 1"/>
    <property type="match status" value="1"/>
</dbReference>
<evidence type="ECO:0000256" key="2">
    <source>
        <dbReference type="ARBA" id="ARBA00009891"/>
    </source>
</evidence>
<dbReference type="Proteomes" id="UP000594260">
    <property type="component" value="Unplaced"/>
</dbReference>
<dbReference type="PRINTS" id="PR00348">
    <property type="entry name" value="UBIQUITIN"/>
</dbReference>
<evidence type="ECO:0000313" key="8">
    <source>
        <dbReference type="EnsemblMetazoa" id="XP_022657055"/>
    </source>
</evidence>